<dbReference type="Proteomes" id="UP000076532">
    <property type="component" value="Unassembled WGS sequence"/>
</dbReference>
<sequence length="932" mass="105908">MLYTQVLRMTRRRMVMQTKQQWKRKKAGFHTALRQLSDDHLKAFIWVLKECGACNVPSFFTLRKKQKELSEDDNIKTKNHTSPLGNQFFMNGPADLFKLDFANPLVRDALELYPDLTGTSVSEFWQAGKWIHESDLGDLSPMWANFEAAPHQHFYVNEIAQVRDSQFGIPLCYGKVAGVEVVKFYEVKYYEATSTFVVRSGDIIQIEAECLTKNMLDLEAEGFPVEFEGVSNGTSSMLHPVRKITHGRPAFVIRMMPWSDVSGNRSKQYNPHTNVYLANTSLPHQKLQQEYFVCFSSTSPHAFSSEQLHTMSKDVQIGANCDKWHLAFDCRLRQEIIFCIVTHVLPADNPQQSETCSYIGLKGNQFCRHCDAGGTDKHKETKGGYEAMYSPGTPREVSATVTAIEAQLFTACLGAGDQVKVLQTDTGIKDKTTQYWINQVLLRASELKRECITDLATRDNQLKNHKLTRKDCEAVKNEVGLAVQKEVFSWLTAMISSCLTHILHTYLLGQDKHVCHDTNSAWGKTQDRLFATRLQGSSIDGLSIPPIRAQYIVFFLESLIILHGGLGIFHLYEGLCSKLGVMLWFYTIKNMDLYLEDLTILIANLLDVWSLHIIVHVVEAIHRFGPIFECWNTIFRCAVLDIGITLANMEQFKHQNAAGSFVRGSEHVRSYLQQNPMLKCCLGWVEPSKLIAGVYNKLCPKLKQNLVQWKDALAHLATPQLLGTHPALVWHHCRHIVSRSVDICRPGSWIFFRDTAEVCSQSPEPRTMWSHIENLSSRNSHPHSQRTPVVIIERFFLQNTNDDRLNMPILSRVLGDSATCIAKPEVILFLFNAQHDYAKGKCGPTGVRNIRKERIITSRQQKYIVHTDDRLFFLNMHTLHNADIICKTLPQSQTKPVPYFMDRQLEYRKSAAVIQVTGPVKRAASAGKLAAT</sequence>
<dbReference type="PANTHER" id="PTHR31912">
    <property type="entry name" value="IP13529P"/>
    <property type="match status" value="1"/>
</dbReference>
<keyword evidence="2" id="KW-1185">Reference proteome</keyword>
<dbReference type="OrthoDB" id="2791548at2759"/>
<dbReference type="STRING" id="436010.A0A166QFB1"/>
<organism evidence="1 2">
    <name type="scientific">Athelia psychrophila</name>
    <dbReference type="NCBI Taxonomy" id="1759441"/>
    <lineage>
        <taxon>Eukaryota</taxon>
        <taxon>Fungi</taxon>
        <taxon>Dikarya</taxon>
        <taxon>Basidiomycota</taxon>
        <taxon>Agaricomycotina</taxon>
        <taxon>Agaricomycetes</taxon>
        <taxon>Agaricomycetidae</taxon>
        <taxon>Atheliales</taxon>
        <taxon>Atheliaceae</taxon>
        <taxon>Athelia</taxon>
    </lineage>
</organism>
<reference evidence="1 2" key="1">
    <citation type="journal article" date="2016" name="Mol. Biol. Evol.">
        <title>Comparative Genomics of Early-Diverging Mushroom-Forming Fungi Provides Insights into the Origins of Lignocellulose Decay Capabilities.</title>
        <authorList>
            <person name="Nagy L.G."/>
            <person name="Riley R."/>
            <person name="Tritt A."/>
            <person name="Adam C."/>
            <person name="Daum C."/>
            <person name="Floudas D."/>
            <person name="Sun H."/>
            <person name="Yadav J.S."/>
            <person name="Pangilinan J."/>
            <person name="Larsson K.H."/>
            <person name="Matsuura K."/>
            <person name="Barry K."/>
            <person name="Labutti K."/>
            <person name="Kuo R."/>
            <person name="Ohm R.A."/>
            <person name="Bhattacharya S.S."/>
            <person name="Shirouzu T."/>
            <person name="Yoshinaga Y."/>
            <person name="Martin F.M."/>
            <person name="Grigoriev I.V."/>
            <person name="Hibbett D.S."/>
        </authorList>
    </citation>
    <scope>NUCLEOTIDE SEQUENCE [LARGE SCALE GENOMIC DNA]</scope>
    <source>
        <strain evidence="1 2">CBS 109695</strain>
    </source>
</reference>
<protein>
    <submittedName>
        <fullName evidence="1">Uncharacterized protein</fullName>
    </submittedName>
</protein>
<evidence type="ECO:0000313" key="1">
    <source>
        <dbReference type="EMBL" id="KZP27089.1"/>
    </source>
</evidence>
<dbReference type="AlphaFoldDB" id="A0A166QFB1"/>
<name>A0A166QFB1_9AGAM</name>
<dbReference type="PANTHER" id="PTHR31912:SF34">
    <property type="entry name" value="NOTOCHORD-RELATED PROTEIN"/>
    <property type="match status" value="1"/>
</dbReference>
<proteinExistence type="predicted"/>
<accession>A0A166QFB1</accession>
<gene>
    <name evidence="1" type="ORF">FIBSPDRAFT_909016</name>
</gene>
<dbReference type="EMBL" id="KV417510">
    <property type="protein sequence ID" value="KZP27089.1"/>
    <property type="molecule type" value="Genomic_DNA"/>
</dbReference>
<evidence type="ECO:0000313" key="2">
    <source>
        <dbReference type="Proteomes" id="UP000076532"/>
    </source>
</evidence>